<dbReference type="InterPro" id="IPR037229">
    <property type="entry name" value="Ribosomal_bL35_sf"/>
</dbReference>
<dbReference type="GO" id="GO:0006412">
    <property type="term" value="P:translation"/>
    <property type="evidence" value="ECO:0007669"/>
    <property type="project" value="InterPro"/>
</dbReference>
<geneLocation type="plastid" evidence="5"/>
<name>A0A7S6PV27_9STRA</name>
<dbReference type="PROSITE" id="PS00936">
    <property type="entry name" value="RIBOSOMAL_L35"/>
    <property type="match status" value="1"/>
</dbReference>
<dbReference type="SUPFAM" id="SSF143034">
    <property type="entry name" value="L35p-like"/>
    <property type="match status" value="1"/>
</dbReference>
<comment type="similarity">
    <text evidence="1 4">Belongs to the bacterial ribosomal protein bL35 family.</text>
</comment>
<dbReference type="PRINTS" id="PR00064">
    <property type="entry name" value="RIBOSOMALL35"/>
</dbReference>
<keyword evidence="5" id="KW-0934">Plastid</keyword>
<dbReference type="InterPro" id="IPR001706">
    <property type="entry name" value="Ribosomal_bL35"/>
</dbReference>
<dbReference type="GO" id="GO:1990904">
    <property type="term" value="C:ribonucleoprotein complex"/>
    <property type="evidence" value="ECO:0007669"/>
    <property type="project" value="UniProtKB-KW"/>
</dbReference>
<reference evidence="5" key="1">
    <citation type="journal article" date="2020" name="Front. Plant Sci.">
        <title>Comparative Plastid Genomics of Non-Photosynthetic Chrysophytes: Genome Reduction and Compaction.</title>
        <authorList>
            <person name="Kim J.I."/>
            <person name="Jeong M."/>
            <person name="Archibald J.M."/>
            <person name="Shin W."/>
        </authorList>
    </citation>
    <scope>NUCLEOTIDE SEQUENCE</scope>
    <source>
        <strain evidence="5">Yongseonkyo072317C3</strain>
    </source>
</reference>
<evidence type="ECO:0000313" key="5">
    <source>
        <dbReference type="EMBL" id="QOU10638.1"/>
    </source>
</evidence>
<dbReference type="Gene3D" id="4.10.410.60">
    <property type="match status" value="1"/>
</dbReference>
<evidence type="ECO:0000256" key="1">
    <source>
        <dbReference type="ARBA" id="ARBA00006598"/>
    </source>
</evidence>
<dbReference type="AlphaFoldDB" id="A0A7S6PV27"/>
<dbReference type="InterPro" id="IPR018265">
    <property type="entry name" value="Ribosomal_bL35_CS"/>
</dbReference>
<dbReference type="NCBIfam" id="TIGR00001">
    <property type="entry name" value="rpmI_bact"/>
    <property type="match status" value="1"/>
</dbReference>
<evidence type="ECO:0000256" key="4">
    <source>
        <dbReference type="RuleBase" id="RU000568"/>
    </source>
</evidence>
<dbReference type="GO" id="GO:0005840">
    <property type="term" value="C:ribosome"/>
    <property type="evidence" value="ECO:0007669"/>
    <property type="project" value="UniProtKB-KW"/>
</dbReference>
<dbReference type="Pfam" id="PF01632">
    <property type="entry name" value="Ribosomal_L35p"/>
    <property type="match status" value="1"/>
</dbReference>
<keyword evidence="3 4" id="KW-0687">Ribonucleoprotein</keyword>
<dbReference type="EMBL" id="MN935478">
    <property type="protein sequence ID" value="QOU10638.1"/>
    <property type="molecule type" value="Genomic_DNA"/>
</dbReference>
<dbReference type="HAMAP" id="MF_00514">
    <property type="entry name" value="Ribosomal_bL35"/>
    <property type="match status" value="1"/>
</dbReference>
<dbReference type="FunFam" id="4.10.410.60:FF:000001">
    <property type="entry name" value="50S ribosomal protein L35"/>
    <property type="match status" value="1"/>
</dbReference>
<accession>A0A7S6PV27</accession>
<dbReference type="GO" id="GO:0003735">
    <property type="term" value="F:structural constituent of ribosome"/>
    <property type="evidence" value="ECO:0007669"/>
    <property type="project" value="InterPro"/>
</dbReference>
<gene>
    <name evidence="5" type="primary">rpl35</name>
    <name evidence="5" type="ORF">PoterioPt_p003</name>
</gene>
<sequence length="64" mass="7581">MPKLKTRKSASKRVKIKKFCLLRKKAFKSHLLAHKSSKKIRDLSKKVRVHPVDEKVFFLMNPYS</sequence>
<organism evidence="5">
    <name type="scientific">Poteriospumella lacustris</name>
    <dbReference type="NCBI Taxonomy" id="1117027"/>
    <lineage>
        <taxon>Eukaryota</taxon>
        <taxon>Sar</taxon>
        <taxon>Stramenopiles</taxon>
        <taxon>Ochrophyta</taxon>
        <taxon>Chrysophyceae</taxon>
        <taxon>Chromulinales</taxon>
        <taxon>Dinobryaceae</taxon>
        <taxon>Poteriospumella</taxon>
    </lineage>
</organism>
<protein>
    <recommendedName>
        <fullName evidence="4">50S ribosomal protein L35</fullName>
    </recommendedName>
</protein>
<evidence type="ECO:0000256" key="2">
    <source>
        <dbReference type="ARBA" id="ARBA00022980"/>
    </source>
</evidence>
<evidence type="ECO:0000256" key="3">
    <source>
        <dbReference type="ARBA" id="ARBA00023274"/>
    </source>
</evidence>
<keyword evidence="2 4" id="KW-0689">Ribosomal protein</keyword>
<proteinExistence type="inferred from homology"/>
<dbReference type="InterPro" id="IPR021137">
    <property type="entry name" value="Ribosomal_bL35-like"/>
</dbReference>